<dbReference type="Proteomes" id="UP001479290">
    <property type="component" value="Unassembled WGS sequence"/>
</dbReference>
<evidence type="ECO:0000313" key="5">
    <source>
        <dbReference type="EMBL" id="KAK9961710.1"/>
    </source>
</evidence>
<evidence type="ECO:0000256" key="1">
    <source>
        <dbReference type="PROSITE-ProRule" id="PRU00285"/>
    </source>
</evidence>
<organism evidence="5 6">
    <name type="scientific">Culter alburnus</name>
    <name type="common">Topmouth culter</name>
    <dbReference type="NCBI Taxonomy" id="194366"/>
    <lineage>
        <taxon>Eukaryota</taxon>
        <taxon>Metazoa</taxon>
        <taxon>Chordata</taxon>
        <taxon>Craniata</taxon>
        <taxon>Vertebrata</taxon>
        <taxon>Euteleostomi</taxon>
        <taxon>Actinopterygii</taxon>
        <taxon>Neopterygii</taxon>
        <taxon>Teleostei</taxon>
        <taxon>Ostariophysi</taxon>
        <taxon>Cypriniformes</taxon>
        <taxon>Xenocyprididae</taxon>
        <taxon>Xenocypridinae</taxon>
        <taxon>Culter</taxon>
    </lineage>
</organism>
<protein>
    <recommendedName>
        <fullName evidence="4">SHSP domain-containing protein</fullName>
    </recommendedName>
</protein>
<accession>A0AAW1ZK06</accession>
<dbReference type="InterPro" id="IPR008978">
    <property type="entry name" value="HSP20-like_chaperone"/>
</dbReference>
<dbReference type="AlphaFoldDB" id="A0AAW1ZK06"/>
<comment type="similarity">
    <text evidence="1 2">Belongs to the small heat shock protein (HSP20) family.</text>
</comment>
<gene>
    <name evidence="5" type="ORF">ABG768_007112</name>
</gene>
<dbReference type="InterPro" id="IPR002068">
    <property type="entry name" value="A-crystallin/Hsp20_dom"/>
</dbReference>
<evidence type="ECO:0000256" key="3">
    <source>
        <dbReference type="SAM" id="MobiDB-lite"/>
    </source>
</evidence>
<dbReference type="Pfam" id="PF00011">
    <property type="entry name" value="HSP20"/>
    <property type="match status" value="1"/>
</dbReference>
<keyword evidence="6" id="KW-1185">Reference proteome</keyword>
<dbReference type="SUPFAM" id="SSF49764">
    <property type="entry name" value="HSP20-like chaperones"/>
    <property type="match status" value="1"/>
</dbReference>
<dbReference type="PANTHER" id="PTHR46907:SF1">
    <property type="entry name" value="HEAT SHOCK PROTEIN FAMILY B (SMALL) MEMBER 7"/>
    <property type="match status" value="1"/>
</dbReference>
<dbReference type="Gene3D" id="2.60.40.790">
    <property type="match status" value="1"/>
</dbReference>
<dbReference type="EMBL" id="JAWDJR010000015">
    <property type="protein sequence ID" value="KAK9961710.1"/>
    <property type="molecule type" value="Genomic_DNA"/>
</dbReference>
<proteinExistence type="inferred from homology"/>
<name>A0AAW1ZK06_CULAL</name>
<feature type="domain" description="SHSP" evidence="4">
    <location>
        <begin position="111"/>
        <end position="209"/>
    </location>
</feature>
<dbReference type="PROSITE" id="PS01031">
    <property type="entry name" value="SHSP"/>
    <property type="match status" value="1"/>
</dbReference>
<feature type="region of interest" description="Disordered" evidence="3">
    <location>
        <begin position="48"/>
        <end position="75"/>
    </location>
</feature>
<comment type="caution">
    <text evidence="5">The sequence shown here is derived from an EMBL/GenBank/DDBJ whole genome shotgun (WGS) entry which is preliminary data.</text>
</comment>
<evidence type="ECO:0000313" key="6">
    <source>
        <dbReference type="Proteomes" id="UP001479290"/>
    </source>
</evidence>
<dbReference type="PANTHER" id="PTHR46907">
    <property type="entry name" value="HEAT SHOCK PROTEIN BETA-7-RELATED"/>
    <property type="match status" value="1"/>
</dbReference>
<evidence type="ECO:0000256" key="2">
    <source>
        <dbReference type="RuleBase" id="RU003616"/>
    </source>
</evidence>
<sequence length="209" mass="22525">MASLSTSSASSFQRSSRYSTSTVRSFNTDSLHPRLHSQFGEETSISSITNGFEPESFSRCHGDAQDESSWGDSFGGYQGYQGDRESFGGYRGDQQYQNTQGGNQDNWILGDDIQSGGSGVGVVRAMGNSYFLSADVSGFEPHEVVVVAYNQSVVIHAEKIGADGSVAGKFTHKSVLPADMDPLSVSSKLTAERMLIISIGRIRDPCLQL</sequence>
<reference evidence="5 6" key="1">
    <citation type="submission" date="2024-05" db="EMBL/GenBank/DDBJ databases">
        <title>A high-quality chromosomal-level genome assembly of Topmouth culter (Culter alburnus).</title>
        <authorList>
            <person name="Zhao H."/>
        </authorList>
    </citation>
    <scope>NUCLEOTIDE SEQUENCE [LARGE SCALE GENOMIC DNA]</scope>
    <source>
        <strain evidence="5">CATC2023</strain>
        <tissue evidence="5">Muscle</tissue>
    </source>
</reference>
<evidence type="ECO:0000259" key="4">
    <source>
        <dbReference type="PROSITE" id="PS01031"/>
    </source>
</evidence>